<protein>
    <submittedName>
        <fullName evidence="1">Uncharacterized protein</fullName>
    </submittedName>
</protein>
<evidence type="ECO:0000313" key="1">
    <source>
        <dbReference type="EMBL" id="SEK10991.1"/>
    </source>
</evidence>
<organism evidence="1 2">
    <name type="scientific">Paraburkholderia diazotrophica</name>
    <dbReference type="NCBI Taxonomy" id="667676"/>
    <lineage>
        <taxon>Bacteria</taxon>
        <taxon>Pseudomonadati</taxon>
        <taxon>Pseudomonadota</taxon>
        <taxon>Betaproteobacteria</taxon>
        <taxon>Burkholderiales</taxon>
        <taxon>Burkholderiaceae</taxon>
        <taxon>Paraburkholderia</taxon>
    </lineage>
</organism>
<accession>A0A1H7EAQ2</accession>
<dbReference type="Proteomes" id="UP000198866">
    <property type="component" value="Unassembled WGS sequence"/>
</dbReference>
<sequence>MPAIFVADPDGWPESPSACSSAMTSQSGDDTMVKHSLCL</sequence>
<proteinExistence type="predicted"/>
<keyword evidence="2" id="KW-1185">Reference proteome</keyword>
<dbReference type="EMBL" id="FNYE01000050">
    <property type="protein sequence ID" value="SEK10991.1"/>
    <property type="molecule type" value="Genomic_DNA"/>
</dbReference>
<gene>
    <name evidence="1" type="ORF">SAMN05192539_10503</name>
</gene>
<reference evidence="2" key="1">
    <citation type="submission" date="2016-10" db="EMBL/GenBank/DDBJ databases">
        <authorList>
            <person name="Varghese N."/>
            <person name="Submissions S."/>
        </authorList>
    </citation>
    <scope>NUCLEOTIDE SEQUENCE [LARGE SCALE GENOMIC DNA]</scope>
    <source>
        <strain evidence="2">LMG 26031</strain>
    </source>
</reference>
<dbReference type="AlphaFoldDB" id="A0A1H7EAQ2"/>
<dbReference type="STRING" id="667676.SAMN05192539_10503"/>
<name>A0A1H7EAQ2_9BURK</name>
<evidence type="ECO:0000313" key="2">
    <source>
        <dbReference type="Proteomes" id="UP000198866"/>
    </source>
</evidence>